<protein>
    <submittedName>
        <fullName evidence="1">Uncharacterized protein</fullName>
    </submittedName>
</protein>
<keyword evidence="2" id="KW-1185">Reference proteome</keyword>
<dbReference type="EMBL" id="AMYB01000006">
    <property type="protein sequence ID" value="OAD01190.1"/>
    <property type="molecule type" value="Genomic_DNA"/>
</dbReference>
<reference evidence="1 2" key="1">
    <citation type="submission" date="2015-06" db="EMBL/GenBank/DDBJ databases">
        <title>Expansion of signal transduction pathways in fungi by whole-genome duplication.</title>
        <authorList>
            <consortium name="DOE Joint Genome Institute"/>
            <person name="Corrochano L.M."/>
            <person name="Kuo A."/>
            <person name="Marcet-Houben M."/>
            <person name="Polaino S."/>
            <person name="Salamov A."/>
            <person name="Villalobos J.M."/>
            <person name="Alvarez M.I."/>
            <person name="Avalos J."/>
            <person name="Benito E.P."/>
            <person name="Benoit I."/>
            <person name="Burger G."/>
            <person name="Camino L.P."/>
            <person name="Canovas D."/>
            <person name="Cerda-Olmedo E."/>
            <person name="Cheng J.-F."/>
            <person name="Dominguez A."/>
            <person name="Elias M."/>
            <person name="Eslava A.P."/>
            <person name="Glaser F."/>
            <person name="Grimwood J."/>
            <person name="Gutierrez G."/>
            <person name="Heitman J."/>
            <person name="Henrissat B."/>
            <person name="Iturriaga E.A."/>
            <person name="Lang B.F."/>
            <person name="Lavin J.L."/>
            <person name="Lee S."/>
            <person name="Li W."/>
            <person name="Lindquist E."/>
            <person name="Lopez-Garcia S."/>
            <person name="Luque E.M."/>
            <person name="Marcos A.T."/>
            <person name="Martin J."/>
            <person name="Mccluskey K."/>
            <person name="Medina H.R."/>
            <person name="Miralles-Duran A."/>
            <person name="Miyazaki A."/>
            <person name="Munoz-Torres E."/>
            <person name="Oguiza J.A."/>
            <person name="Ohm R."/>
            <person name="Olmedo M."/>
            <person name="Orejas M."/>
            <person name="Ortiz-Castellanos L."/>
            <person name="Pisabarro A.G."/>
            <person name="Rodriguez-Romero J."/>
            <person name="Ruiz-Herrera J."/>
            <person name="Ruiz-Vazquez R."/>
            <person name="Sanz C."/>
            <person name="Schackwitz W."/>
            <person name="Schmutz J."/>
            <person name="Shahriari M."/>
            <person name="Shelest E."/>
            <person name="Silva-Franco F."/>
            <person name="Soanes D."/>
            <person name="Syed K."/>
            <person name="Tagua V.G."/>
            <person name="Talbot N.J."/>
            <person name="Thon M."/>
            <person name="De Vries R.P."/>
            <person name="Wiebenga A."/>
            <person name="Yadav J.S."/>
            <person name="Braun E.L."/>
            <person name="Baker S."/>
            <person name="Garre V."/>
            <person name="Horwitz B."/>
            <person name="Torres-Martinez S."/>
            <person name="Idnurm A."/>
            <person name="Herrera-Estrella A."/>
            <person name="Gabaldon T."/>
            <person name="Grigoriev I.V."/>
        </authorList>
    </citation>
    <scope>NUCLEOTIDE SEQUENCE [LARGE SCALE GENOMIC DNA]</scope>
    <source>
        <strain evidence="1 2">CBS 277.49</strain>
    </source>
</reference>
<sequence length="168" mass="19275">MSDITTAIVTVHQKLLKLHRALQDPGDSKTEDELLELREQRKDMIEHFKTLIEVERLTTGAPRVSAAAAANSNRVPKNLPFIQWESFVRDDREYVYQDVHDALARFEVVLKAYNMDLNSEWERLLPVCLPRDLGDWLSEFYEANDGLSVPWSVCPMVCCQEGDAGLLR</sequence>
<dbReference type="STRING" id="747725.A0A162QDV2"/>
<gene>
    <name evidence="1" type="ORF">MUCCIDRAFT_84684</name>
</gene>
<dbReference type="AlphaFoldDB" id="A0A162QDV2"/>
<name>A0A162QDV2_MUCCL</name>
<evidence type="ECO:0000313" key="1">
    <source>
        <dbReference type="EMBL" id="OAD01190.1"/>
    </source>
</evidence>
<dbReference type="Proteomes" id="UP000077051">
    <property type="component" value="Unassembled WGS sequence"/>
</dbReference>
<accession>A0A162QDV2</accession>
<proteinExistence type="predicted"/>
<dbReference type="VEuPathDB" id="FungiDB:MUCCIDRAFT_84684"/>
<organism evidence="1 2">
    <name type="scientific">Mucor lusitanicus CBS 277.49</name>
    <dbReference type="NCBI Taxonomy" id="747725"/>
    <lineage>
        <taxon>Eukaryota</taxon>
        <taxon>Fungi</taxon>
        <taxon>Fungi incertae sedis</taxon>
        <taxon>Mucoromycota</taxon>
        <taxon>Mucoromycotina</taxon>
        <taxon>Mucoromycetes</taxon>
        <taxon>Mucorales</taxon>
        <taxon>Mucorineae</taxon>
        <taxon>Mucoraceae</taxon>
        <taxon>Mucor</taxon>
    </lineage>
</organism>
<evidence type="ECO:0000313" key="2">
    <source>
        <dbReference type="Proteomes" id="UP000077051"/>
    </source>
</evidence>
<comment type="caution">
    <text evidence="1">The sequence shown here is derived from an EMBL/GenBank/DDBJ whole genome shotgun (WGS) entry which is preliminary data.</text>
</comment>
<dbReference type="OrthoDB" id="2265483at2759"/>